<reference evidence="3" key="1">
    <citation type="submission" date="2013-03" db="EMBL/GenBank/DDBJ databases">
        <title>The Genome Sequence of Anopheles minimus MINIMUS1.</title>
        <authorList>
            <consortium name="The Broad Institute Genomics Platform"/>
            <person name="Neafsey D.E."/>
            <person name="Walton C."/>
            <person name="Walker B."/>
            <person name="Young S.K."/>
            <person name="Zeng Q."/>
            <person name="Gargeya S."/>
            <person name="Fitzgerald M."/>
            <person name="Haas B."/>
            <person name="Abouelleil A."/>
            <person name="Allen A.W."/>
            <person name="Alvarado L."/>
            <person name="Arachchi H.M."/>
            <person name="Berlin A.M."/>
            <person name="Chapman S.B."/>
            <person name="Gainer-Dewar J."/>
            <person name="Goldberg J."/>
            <person name="Griggs A."/>
            <person name="Gujja S."/>
            <person name="Hansen M."/>
            <person name="Howarth C."/>
            <person name="Imamovic A."/>
            <person name="Ireland A."/>
            <person name="Larimer J."/>
            <person name="McCowan C."/>
            <person name="Murphy C."/>
            <person name="Pearson M."/>
            <person name="Poon T.W."/>
            <person name="Priest M."/>
            <person name="Roberts A."/>
            <person name="Saif S."/>
            <person name="Shea T."/>
            <person name="Sisk P."/>
            <person name="Sykes S."/>
            <person name="Wortman J."/>
            <person name="Nusbaum C."/>
            <person name="Birren B."/>
        </authorList>
    </citation>
    <scope>NUCLEOTIDE SEQUENCE [LARGE SCALE GENOMIC DNA]</scope>
    <source>
        <strain evidence="3">MINIMUS1</strain>
    </source>
</reference>
<dbReference type="Proteomes" id="UP000075920">
    <property type="component" value="Unassembled WGS sequence"/>
</dbReference>
<dbReference type="EnsemblMetazoa" id="AMIN014860-RA">
    <property type="protein sequence ID" value="AMIN014860-PA"/>
    <property type="gene ID" value="AMIN014860"/>
</dbReference>
<evidence type="ECO:0000256" key="1">
    <source>
        <dbReference type="SAM" id="MobiDB-lite"/>
    </source>
</evidence>
<accession>A0A182WQD5</accession>
<dbReference type="AlphaFoldDB" id="A0A182WQD5"/>
<dbReference type="VEuPathDB" id="VectorBase:AMIN014860"/>
<sequence>MAGWEKFMLKKQKQKKNEYPEVQRPNAPVEVDSITKIRTAWYGGWYVSLNNMWNFFILKLNAMSGYQILSDKSRKYVRLT</sequence>
<name>A0A182WQD5_9DIPT</name>
<keyword evidence="3" id="KW-1185">Reference proteome</keyword>
<feature type="region of interest" description="Disordered" evidence="1">
    <location>
        <begin position="1"/>
        <end position="22"/>
    </location>
</feature>
<evidence type="ECO:0000313" key="2">
    <source>
        <dbReference type="EnsemblMetazoa" id="AMIN014860-PA"/>
    </source>
</evidence>
<protein>
    <submittedName>
        <fullName evidence="2">Uncharacterized protein</fullName>
    </submittedName>
</protein>
<reference evidence="2" key="2">
    <citation type="submission" date="2020-05" db="UniProtKB">
        <authorList>
            <consortium name="EnsemblMetazoa"/>
        </authorList>
    </citation>
    <scope>IDENTIFICATION</scope>
    <source>
        <strain evidence="2">MINIMUS1</strain>
    </source>
</reference>
<organism evidence="2 3">
    <name type="scientific">Anopheles minimus</name>
    <dbReference type="NCBI Taxonomy" id="112268"/>
    <lineage>
        <taxon>Eukaryota</taxon>
        <taxon>Metazoa</taxon>
        <taxon>Ecdysozoa</taxon>
        <taxon>Arthropoda</taxon>
        <taxon>Hexapoda</taxon>
        <taxon>Insecta</taxon>
        <taxon>Pterygota</taxon>
        <taxon>Neoptera</taxon>
        <taxon>Endopterygota</taxon>
        <taxon>Diptera</taxon>
        <taxon>Nematocera</taxon>
        <taxon>Culicoidea</taxon>
        <taxon>Culicidae</taxon>
        <taxon>Anophelinae</taxon>
        <taxon>Anopheles</taxon>
    </lineage>
</organism>
<evidence type="ECO:0000313" key="3">
    <source>
        <dbReference type="Proteomes" id="UP000075920"/>
    </source>
</evidence>
<proteinExistence type="predicted"/>